<comment type="caution">
    <text evidence="4">The sequence shown here is derived from an EMBL/GenBank/DDBJ whole genome shotgun (WGS) entry which is preliminary data.</text>
</comment>
<dbReference type="InterPro" id="IPR029050">
    <property type="entry name" value="Immunoprotect_excell_Ig-like"/>
</dbReference>
<keyword evidence="1" id="KW-0732">Signal</keyword>
<accession>A0A401ULR2</accession>
<dbReference type="EMBL" id="BHYK01000010">
    <property type="protein sequence ID" value="GCD10473.1"/>
    <property type="molecule type" value="Genomic_DNA"/>
</dbReference>
<dbReference type="RefSeq" id="WP_125001166.1">
    <property type="nucleotide sequence ID" value="NZ_BHYK01000010.1"/>
</dbReference>
<proteinExistence type="predicted"/>
<reference evidence="4 5" key="1">
    <citation type="submission" date="2018-11" db="EMBL/GenBank/DDBJ databases">
        <title>Genome sequencing and assembly of Clostridium tagluense strain A121.</title>
        <authorList>
            <person name="Murakami T."/>
            <person name="Segawa T."/>
            <person name="Shcherbakova V.A."/>
            <person name="Mori H."/>
            <person name="Yoshimura Y."/>
        </authorList>
    </citation>
    <scope>NUCLEOTIDE SEQUENCE [LARGE SCALE GENOMIC DNA]</scope>
    <source>
        <strain evidence="4 5">A121</strain>
    </source>
</reference>
<dbReference type="InterPro" id="IPR029051">
    <property type="entry name" value="DUF4352"/>
</dbReference>
<keyword evidence="2" id="KW-0812">Transmembrane</keyword>
<evidence type="ECO:0000313" key="5">
    <source>
        <dbReference type="Proteomes" id="UP000287872"/>
    </source>
</evidence>
<feature type="domain" description="DUF4352" evidence="3">
    <location>
        <begin position="91"/>
        <end position="211"/>
    </location>
</feature>
<evidence type="ECO:0000256" key="1">
    <source>
        <dbReference type="ARBA" id="ARBA00022729"/>
    </source>
</evidence>
<dbReference type="OrthoDB" id="1779544at2"/>
<dbReference type="Gene3D" id="2.60.40.1240">
    <property type="match status" value="1"/>
</dbReference>
<dbReference type="AlphaFoldDB" id="A0A401ULR2"/>
<evidence type="ECO:0000313" key="4">
    <source>
        <dbReference type="EMBL" id="GCD10473.1"/>
    </source>
</evidence>
<gene>
    <name evidence="4" type="ORF">Ctaglu_20960</name>
</gene>
<evidence type="ECO:0000259" key="3">
    <source>
        <dbReference type="Pfam" id="PF11611"/>
    </source>
</evidence>
<feature type="transmembrane region" description="Helical" evidence="2">
    <location>
        <begin position="37"/>
        <end position="54"/>
    </location>
</feature>
<keyword evidence="2" id="KW-1133">Transmembrane helix</keyword>
<keyword evidence="5" id="KW-1185">Reference proteome</keyword>
<organism evidence="4 5">
    <name type="scientific">Clostridium tagluense</name>
    <dbReference type="NCBI Taxonomy" id="360422"/>
    <lineage>
        <taxon>Bacteria</taxon>
        <taxon>Bacillati</taxon>
        <taxon>Bacillota</taxon>
        <taxon>Clostridia</taxon>
        <taxon>Eubacteriales</taxon>
        <taxon>Clostridiaceae</taxon>
        <taxon>Clostridium</taxon>
    </lineage>
</organism>
<keyword evidence="2" id="KW-0472">Membrane</keyword>
<dbReference type="Pfam" id="PF11611">
    <property type="entry name" value="DUF4352"/>
    <property type="match status" value="1"/>
</dbReference>
<name>A0A401ULR2_9CLOT</name>
<protein>
    <recommendedName>
        <fullName evidence="3">DUF4352 domain-containing protein</fullName>
    </recommendedName>
</protein>
<dbReference type="Proteomes" id="UP000287872">
    <property type="component" value="Unassembled WGS sequence"/>
</dbReference>
<sequence>MSKILNCKACNKEIAKGVNKCVHCGKDQRNFFSKHKFLTGICAVVLLAGIGVAGRDKPTLVKPNDTAVKTSTAVAEKAVATETKSKEAKAFKVGDTVKLTNLQVKVNKVSIVKGDEYTKPAEGNEFFAVDCTVENISQKEQAISSVMMFKVVDKDGRAYEMSITGMVVAKAGQLDGSIGVGRKISGAYVVEVPKGTKGLELVFDASLFSSGQVIVKLN</sequence>
<evidence type="ECO:0000256" key="2">
    <source>
        <dbReference type="SAM" id="Phobius"/>
    </source>
</evidence>